<keyword evidence="2" id="KW-1185">Reference proteome</keyword>
<reference evidence="1 2" key="1">
    <citation type="journal article" date="2020" name="ISME J.">
        <title>Comparative genomics reveals insights into cyanobacterial evolution and habitat adaptation.</title>
        <authorList>
            <person name="Chen M.Y."/>
            <person name="Teng W.K."/>
            <person name="Zhao L."/>
            <person name="Hu C.X."/>
            <person name="Zhou Y.K."/>
            <person name="Han B.P."/>
            <person name="Song L.R."/>
            <person name="Shu W.S."/>
        </authorList>
    </citation>
    <scope>NUCLEOTIDE SEQUENCE [LARGE SCALE GENOMIC DNA]</scope>
    <source>
        <strain evidence="1 2">FACHB-723</strain>
    </source>
</reference>
<protein>
    <submittedName>
        <fullName evidence="1">Uncharacterized protein</fullName>
    </submittedName>
</protein>
<evidence type="ECO:0000313" key="2">
    <source>
        <dbReference type="Proteomes" id="UP000642094"/>
    </source>
</evidence>
<proteinExistence type="predicted"/>
<dbReference type="EMBL" id="JACJQB010000006">
    <property type="protein sequence ID" value="MBD2187479.1"/>
    <property type="molecule type" value="Genomic_DNA"/>
</dbReference>
<organism evidence="1 2">
    <name type="scientific">Pseudanabaena mucicola FACHB-723</name>
    <dbReference type="NCBI Taxonomy" id="2692860"/>
    <lineage>
        <taxon>Bacteria</taxon>
        <taxon>Bacillati</taxon>
        <taxon>Cyanobacteriota</taxon>
        <taxon>Cyanophyceae</taxon>
        <taxon>Pseudanabaenales</taxon>
        <taxon>Pseudanabaenaceae</taxon>
        <taxon>Pseudanabaena</taxon>
    </lineage>
</organism>
<dbReference type="RefSeq" id="WP_190402363.1">
    <property type="nucleotide sequence ID" value="NZ_JACJQB010000006.1"/>
</dbReference>
<sequence>MSNIFLLSPNLTKKERFAASWEYLLENVQGLGQEFVDFLTQRSGQPNSKFMGAVHNAFLAAAIKPDLLLQCQDFDIICSHLLESELTHHSLENLLVLARFQPKTTYVVLIGNSYCLIEPEILASENAKRYYLQPQNYSDSSMPYFCWQDIYALVAQRQERIAHEFAEYMHFMDMQPWQHRTWGNLFLSPELAKKFSEQWGLTIDHFHHKDIAIAKHSGYNALEINYPLPWLQLLYIYTTRSVSHNDLQSISPYLVATVWIKGDDRDQIRAFQGISDSFTLKENDDINIEIRASLADGLWMVKSASRPKLAATYYTSLDRVVSNELDKMQQNLLAFTQAIITHAKSLEVS</sequence>
<gene>
    <name evidence="1" type="ORF">H6F41_04880</name>
</gene>
<evidence type="ECO:0000313" key="1">
    <source>
        <dbReference type="EMBL" id="MBD2187479.1"/>
    </source>
</evidence>
<accession>A0ABR7ZVD7</accession>
<dbReference type="Proteomes" id="UP000642094">
    <property type="component" value="Unassembled WGS sequence"/>
</dbReference>
<comment type="caution">
    <text evidence="1">The sequence shown here is derived from an EMBL/GenBank/DDBJ whole genome shotgun (WGS) entry which is preliminary data.</text>
</comment>
<name>A0ABR7ZVD7_9CYAN</name>